<dbReference type="Pfam" id="PF01469">
    <property type="entry name" value="Pentapeptide_2"/>
    <property type="match status" value="1"/>
</dbReference>
<evidence type="ECO:0000313" key="1">
    <source>
        <dbReference type="EMBL" id="BBZ43120.1"/>
    </source>
</evidence>
<dbReference type="OrthoDB" id="4753186at2"/>
<dbReference type="Pfam" id="PF00934">
    <property type="entry name" value="PE"/>
    <property type="match status" value="1"/>
</dbReference>
<dbReference type="InterPro" id="IPR002989">
    <property type="entry name" value="Mycobac_pentapep"/>
</dbReference>
<proteinExistence type="predicted"/>
<evidence type="ECO:0000313" key="2">
    <source>
        <dbReference type="Proteomes" id="UP000467105"/>
    </source>
</evidence>
<dbReference type="AlphaFoldDB" id="A0A7I7YMS7"/>
<gene>
    <name evidence="1" type="ORF">MPRM_04010</name>
</gene>
<dbReference type="InterPro" id="IPR038332">
    <property type="entry name" value="PPE_sf"/>
</dbReference>
<sequence length="267" mass="26983">MSFVIALPEMVTSAASDLAGIGSRIAQANAAAAPPTTGVLPAARDEVSAAVASLFSGQAQEFQALSTQAATFHQQFVQRMNGAAAQYADAEAAGVAAMTVPNIGYGNTGTSNVGFFNTGSNNFGIGNTGDFNAGLFNTGSWNFGIANFSPNNLNPNFSIFNNPPITALGGVGIGNTGINNVGFGNFGNNNQGLPLPLLAGFFGVGNTGSFNSGLFNVGFNNTGIGNVGSVLYGIGLSGHNQFGIGPLSVPYPFPPLPFGIPYTLGLS</sequence>
<name>A0A7I7YMS7_9MYCO</name>
<dbReference type="EMBL" id="AP022614">
    <property type="protein sequence ID" value="BBZ43120.1"/>
    <property type="molecule type" value="Genomic_DNA"/>
</dbReference>
<dbReference type="Gene3D" id="1.10.287.850">
    <property type="entry name" value="HP0062-like domain"/>
    <property type="match status" value="1"/>
</dbReference>
<dbReference type="Proteomes" id="UP000467105">
    <property type="component" value="Chromosome"/>
</dbReference>
<keyword evidence="2" id="KW-1185">Reference proteome</keyword>
<organism evidence="1 2">
    <name type="scientific">Mycobacterium parmense</name>
    <dbReference type="NCBI Taxonomy" id="185642"/>
    <lineage>
        <taxon>Bacteria</taxon>
        <taxon>Bacillati</taxon>
        <taxon>Actinomycetota</taxon>
        <taxon>Actinomycetes</taxon>
        <taxon>Mycobacteriales</taxon>
        <taxon>Mycobacteriaceae</taxon>
        <taxon>Mycobacterium</taxon>
        <taxon>Mycobacterium simiae complex</taxon>
    </lineage>
</organism>
<protein>
    <submittedName>
        <fullName evidence="1">Uncharacterized protein</fullName>
    </submittedName>
</protein>
<dbReference type="RefSeq" id="WP_085268860.1">
    <property type="nucleotide sequence ID" value="NZ_AP022614.1"/>
</dbReference>
<dbReference type="InterPro" id="IPR000084">
    <property type="entry name" value="PE-PGRS_N"/>
</dbReference>
<accession>A0A7I7YMS7</accession>
<dbReference type="SUPFAM" id="SSF140459">
    <property type="entry name" value="PE/PPE dimer-like"/>
    <property type="match status" value="1"/>
</dbReference>
<reference evidence="1 2" key="1">
    <citation type="journal article" date="2019" name="Emerg. Microbes Infect.">
        <title>Comprehensive subspecies identification of 175 nontuberculous mycobacteria species based on 7547 genomic profiles.</title>
        <authorList>
            <person name="Matsumoto Y."/>
            <person name="Kinjo T."/>
            <person name="Motooka D."/>
            <person name="Nabeya D."/>
            <person name="Jung N."/>
            <person name="Uechi K."/>
            <person name="Horii T."/>
            <person name="Iida T."/>
            <person name="Fujita J."/>
            <person name="Nakamura S."/>
        </authorList>
    </citation>
    <scope>NUCLEOTIDE SEQUENCE [LARGE SCALE GENOMIC DNA]</scope>
    <source>
        <strain evidence="1 2">JCM 14742</strain>
    </source>
</reference>